<comment type="function">
    <text evidence="7">Involved in the gluconeogenesis. Catalyzes stereospecifically the conversion of dihydroxyacetone phosphate (DHAP) to D-glyceraldehyde-3-phosphate (G3P).</text>
</comment>
<dbReference type="GO" id="GO:0006094">
    <property type="term" value="P:gluconeogenesis"/>
    <property type="evidence" value="ECO:0007669"/>
    <property type="project" value="UniProtKB-UniRule"/>
</dbReference>
<dbReference type="InterPro" id="IPR022896">
    <property type="entry name" value="TrioseP_Isoase_bac/euk"/>
</dbReference>
<evidence type="ECO:0000256" key="3">
    <source>
        <dbReference type="ARBA" id="ARBA00022432"/>
    </source>
</evidence>
<evidence type="ECO:0000313" key="9">
    <source>
        <dbReference type="EMBL" id="PJJ75725.1"/>
    </source>
</evidence>
<dbReference type="InterPro" id="IPR013785">
    <property type="entry name" value="Aldolase_TIM"/>
</dbReference>
<dbReference type="GO" id="GO:0006096">
    <property type="term" value="P:glycolytic process"/>
    <property type="evidence" value="ECO:0007669"/>
    <property type="project" value="UniProtKB-UniRule"/>
</dbReference>
<protein>
    <recommendedName>
        <fullName evidence="7 8">Triosephosphate isomerase</fullName>
        <shortName evidence="7">TIM</shortName>
        <shortName evidence="7">TPI</shortName>
        <ecNumber evidence="7 8">5.3.1.1</ecNumber>
    </recommendedName>
    <alternativeName>
        <fullName evidence="7">Triose-phosphate isomerase</fullName>
    </alternativeName>
</protein>
<reference evidence="9 10" key="1">
    <citation type="submission" date="2017-11" db="EMBL/GenBank/DDBJ databases">
        <title>Genomic Encyclopedia of Archaeal and Bacterial Type Strains, Phase II (KMG-II): From Individual Species to Whole Genera.</title>
        <authorList>
            <person name="Goeker M."/>
        </authorList>
    </citation>
    <scope>NUCLEOTIDE SEQUENCE [LARGE SCALE GENOMIC DNA]</scope>
    <source>
        <strain evidence="9 10">DSM 27268</strain>
    </source>
</reference>
<dbReference type="FunFam" id="3.20.20.70:FF:000016">
    <property type="entry name" value="Triosephosphate isomerase"/>
    <property type="match status" value="1"/>
</dbReference>
<evidence type="ECO:0000256" key="8">
    <source>
        <dbReference type="RuleBase" id="RU363013"/>
    </source>
</evidence>
<comment type="catalytic activity">
    <reaction evidence="7 8">
        <text>D-glyceraldehyde 3-phosphate = dihydroxyacetone phosphate</text>
        <dbReference type="Rhea" id="RHEA:18585"/>
        <dbReference type="ChEBI" id="CHEBI:57642"/>
        <dbReference type="ChEBI" id="CHEBI:59776"/>
        <dbReference type="EC" id="5.3.1.1"/>
    </reaction>
</comment>
<comment type="similarity">
    <text evidence="2 7 8">Belongs to the triosephosphate isomerase family.</text>
</comment>
<comment type="pathway">
    <text evidence="7 8">Carbohydrate biosynthesis; gluconeogenesis.</text>
</comment>
<feature type="binding site" evidence="7">
    <location>
        <begin position="9"/>
        <end position="11"/>
    </location>
    <ligand>
        <name>substrate</name>
    </ligand>
</feature>
<dbReference type="InterPro" id="IPR035990">
    <property type="entry name" value="TIM_sf"/>
</dbReference>
<organism evidence="9 10">
    <name type="scientific">Thermoflavifilum aggregans</name>
    <dbReference type="NCBI Taxonomy" id="454188"/>
    <lineage>
        <taxon>Bacteria</taxon>
        <taxon>Pseudomonadati</taxon>
        <taxon>Bacteroidota</taxon>
        <taxon>Chitinophagia</taxon>
        <taxon>Chitinophagales</taxon>
        <taxon>Chitinophagaceae</taxon>
        <taxon>Thermoflavifilum</taxon>
    </lineage>
</organism>
<keyword evidence="10" id="KW-1185">Reference proteome</keyword>
<dbReference type="AlphaFoldDB" id="A0A2M9CV39"/>
<keyword evidence="3 7" id="KW-0312">Gluconeogenesis</keyword>
<feature type="binding site" evidence="7">
    <location>
        <begin position="236"/>
        <end position="237"/>
    </location>
    <ligand>
        <name>substrate</name>
    </ligand>
</feature>
<proteinExistence type="inferred from homology"/>
<dbReference type="UniPathway" id="UPA00138"/>
<comment type="subcellular location">
    <subcellularLocation>
        <location evidence="7 8">Cytoplasm</location>
    </subcellularLocation>
</comment>
<dbReference type="Pfam" id="PF00121">
    <property type="entry name" value="TIM"/>
    <property type="match status" value="1"/>
</dbReference>
<dbReference type="Proteomes" id="UP000230000">
    <property type="component" value="Unassembled WGS sequence"/>
</dbReference>
<dbReference type="UniPathway" id="UPA00109">
    <property type="reaction ID" value="UER00189"/>
</dbReference>
<dbReference type="PANTHER" id="PTHR21139:SF42">
    <property type="entry name" value="TRIOSEPHOSPHATE ISOMERASE"/>
    <property type="match status" value="1"/>
</dbReference>
<dbReference type="RefSeq" id="WP_100314296.1">
    <property type="nucleotide sequence ID" value="NZ_PGFG01000001.1"/>
</dbReference>
<dbReference type="HAMAP" id="MF_00147_B">
    <property type="entry name" value="TIM_B"/>
    <property type="match status" value="1"/>
</dbReference>
<comment type="caution">
    <text evidence="9">The sequence shown here is derived from an EMBL/GenBank/DDBJ whole genome shotgun (WGS) entry which is preliminary data.</text>
</comment>
<dbReference type="EC" id="5.3.1.1" evidence="7 8"/>
<evidence type="ECO:0000256" key="2">
    <source>
        <dbReference type="ARBA" id="ARBA00007422"/>
    </source>
</evidence>
<dbReference type="OrthoDB" id="9809429at2"/>
<dbReference type="GO" id="GO:0019563">
    <property type="term" value="P:glycerol catabolic process"/>
    <property type="evidence" value="ECO:0007669"/>
    <property type="project" value="TreeGrafter"/>
</dbReference>
<comment type="subunit">
    <text evidence="7 8">Homodimer.</text>
</comment>
<dbReference type="SUPFAM" id="SSF51351">
    <property type="entry name" value="Triosephosphate isomerase (TIM)"/>
    <property type="match status" value="1"/>
</dbReference>
<dbReference type="NCBIfam" id="TIGR00419">
    <property type="entry name" value="tim"/>
    <property type="match status" value="1"/>
</dbReference>
<feature type="active site" description="Proton acceptor" evidence="7">
    <location>
        <position position="169"/>
    </location>
</feature>
<evidence type="ECO:0000313" key="10">
    <source>
        <dbReference type="Proteomes" id="UP000230000"/>
    </source>
</evidence>
<feature type="active site" description="Electrophile" evidence="7">
    <location>
        <position position="97"/>
    </location>
</feature>
<accession>A0A2M9CV39</accession>
<keyword evidence="5 7" id="KW-0324">Glycolysis</keyword>
<dbReference type="CDD" id="cd00311">
    <property type="entry name" value="TIM"/>
    <property type="match status" value="1"/>
</dbReference>
<dbReference type="GO" id="GO:0046166">
    <property type="term" value="P:glyceraldehyde-3-phosphate biosynthetic process"/>
    <property type="evidence" value="ECO:0007669"/>
    <property type="project" value="TreeGrafter"/>
</dbReference>
<keyword evidence="4 7" id="KW-0963">Cytoplasm</keyword>
<dbReference type="EMBL" id="PGFG01000001">
    <property type="protein sequence ID" value="PJJ75725.1"/>
    <property type="molecule type" value="Genomic_DNA"/>
</dbReference>
<dbReference type="PANTHER" id="PTHR21139">
    <property type="entry name" value="TRIOSEPHOSPHATE ISOMERASE"/>
    <property type="match status" value="1"/>
</dbReference>
<evidence type="ECO:0000256" key="5">
    <source>
        <dbReference type="ARBA" id="ARBA00023152"/>
    </source>
</evidence>
<evidence type="ECO:0000256" key="6">
    <source>
        <dbReference type="ARBA" id="ARBA00023235"/>
    </source>
</evidence>
<gene>
    <name evidence="7" type="primary">tpiA</name>
    <name evidence="9" type="ORF">BXY57_1310</name>
</gene>
<name>A0A2M9CV39_9BACT</name>
<comment type="pathway">
    <text evidence="1 7 8">Carbohydrate degradation; glycolysis; D-glyceraldehyde 3-phosphate from glycerone phosphate: step 1/1.</text>
</comment>
<evidence type="ECO:0000256" key="1">
    <source>
        <dbReference type="ARBA" id="ARBA00004680"/>
    </source>
</evidence>
<evidence type="ECO:0000256" key="7">
    <source>
        <dbReference type="HAMAP-Rule" id="MF_00147"/>
    </source>
</evidence>
<evidence type="ECO:0000256" key="4">
    <source>
        <dbReference type="ARBA" id="ARBA00022490"/>
    </source>
</evidence>
<feature type="binding site" evidence="7">
    <location>
        <position position="215"/>
    </location>
    <ligand>
        <name>substrate</name>
    </ligand>
</feature>
<dbReference type="GO" id="GO:0005829">
    <property type="term" value="C:cytosol"/>
    <property type="evidence" value="ECO:0007669"/>
    <property type="project" value="TreeGrafter"/>
</dbReference>
<sequence>MRKQIVAGNWKMHGTLDEVQLLADQLHAATFHLQHHQEIVICPPFVYLMMLRERFRDRREFHIGAQNCYTEPSGAFTGEVAAPMLSSIGVEYVIIGHSERRQYFHETHDMLARKINIALQSGLKPIFCCGEPLDIRQQQAQNAYVEKQLQESLFHLSEEQLRQVVIAYEPVWAIGTGVNATAQQAQEMHAFIRNAIATRYHAALANDITILYGGSVKASNAAELFACPDVDGGLVGGASLKAEEFTRIVEALAVKQTNRGL</sequence>
<dbReference type="PROSITE" id="PS00171">
    <property type="entry name" value="TIM_1"/>
    <property type="match status" value="1"/>
</dbReference>
<dbReference type="PROSITE" id="PS51440">
    <property type="entry name" value="TIM_2"/>
    <property type="match status" value="1"/>
</dbReference>
<keyword evidence="6 7" id="KW-0413">Isomerase</keyword>
<dbReference type="GO" id="GO:0004807">
    <property type="term" value="F:triose-phosphate isomerase activity"/>
    <property type="evidence" value="ECO:0007669"/>
    <property type="project" value="UniProtKB-UniRule"/>
</dbReference>
<dbReference type="Gene3D" id="3.20.20.70">
    <property type="entry name" value="Aldolase class I"/>
    <property type="match status" value="1"/>
</dbReference>
<dbReference type="InterPro" id="IPR020861">
    <property type="entry name" value="Triosephosphate_isomerase_AS"/>
</dbReference>
<dbReference type="InterPro" id="IPR000652">
    <property type="entry name" value="Triosephosphate_isomerase"/>
</dbReference>
<feature type="binding site" evidence="7">
    <location>
        <position position="175"/>
    </location>
    <ligand>
        <name>substrate</name>
    </ligand>
</feature>